<protein>
    <submittedName>
        <fullName evidence="2">Uncharacterized protein</fullName>
    </submittedName>
</protein>
<evidence type="ECO:0000313" key="2">
    <source>
        <dbReference type="EMBL" id="HGG00005.1"/>
    </source>
</evidence>
<gene>
    <name evidence="2" type="ORF">ENR15_04905</name>
</gene>
<keyword evidence="1" id="KW-0175">Coiled coil</keyword>
<organism evidence="2">
    <name type="scientific">Planktothricoides sp. SpSt-374</name>
    <dbReference type="NCBI Taxonomy" id="2282167"/>
    <lineage>
        <taxon>Bacteria</taxon>
        <taxon>Bacillati</taxon>
        <taxon>Cyanobacteriota</taxon>
        <taxon>Cyanophyceae</taxon>
        <taxon>Oscillatoriophycideae</taxon>
        <taxon>Oscillatoriales</taxon>
        <taxon>Oscillatoriaceae</taxon>
        <taxon>Planktothricoides</taxon>
    </lineage>
</organism>
<evidence type="ECO:0000256" key="1">
    <source>
        <dbReference type="SAM" id="Coils"/>
    </source>
</evidence>
<comment type="caution">
    <text evidence="2">The sequence shown here is derived from an EMBL/GenBank/DDBJ whole genome shotgun (WGS) entry which is preliminary data.</text>
</comment>
<reference evidence="2" key="1">
    <citation type="journal article" date="2020" name="mSystems">
        <title>Genome- and Community-Level Interaction Insights into Carbon Utilization and Element Cycling Functions of Hydrothermarchaeota in Hydrothermal Sediment.</title>
        <authorList>
            <person name="Zhou Z."/>
            <person name="Liu Y."/>
            <person name="Xu W."/>
            <person name="Pan J."/>
            <person name="Luo Z.H."/>
            <person name="Li M."/>
        </authorList>
    </citation>
    <scope>NUCLEOTIDE SEQUENCE [LARGE SCALE GENOMIC DNA]</scope>
    <source>
        <strain evidence="2">SpSt-374</strain>
    </source>
</reference>
<dbReference type="AlphaFoldDB" id="A0A7C3ZIX4"/>
<dbReference type="EMBL" id="DSPX01000043">
    <property type="protein sequence ID" value="HGG00005.1"/>
    <property type="molecule type" value="Genomic_DNA"/>
</dbReference>
<sequence>MGKALDPLPPLKTIFTHLHPLEIGEYAAVLGSVVGSVVAAMGQHLVWATAPLTIAIALNAANRQRLWQQHYMQNTSVSTQFDQRCDELTRQIASLPKPEEVNLKQIEEEISDLHKSISILENKSSFMANKVYQNISAEVETLRQKLLAISEPFDINRIEAKIAAIQSEIRALASKASFDPEDFQRMRQALGQIDRKQRELLEPSLTRLTENCQQLEQSNITLTGKLDIITQKFNARPEVIQLSRLKKAVEELRESVSQLQQTEVIAELLTETAKLRSELTQLSFDFRERAEPQDIQQLQLLIKLLVKSMTQLKRFPPVEELTELVATAAAEVTPPQSPKTNSTE</sequence>
<name>A0A7C3ZIX4_9CYAN</name>
<feature type="coiled-coil region" evidence="1">
    <location>
        <begin position="205"/>
        <end position="262"/>
    </location>
</feature>
<proteinExistence type="predicted"/>
<accession>A0A7C3ZIX4</accession>